<dbReference type="InterPro" id="IPR038261">
    <property type="entry name" value="GPP34-like_sf"/>
</dbReference>
<organism evidence="5 6">
    <name type="scientific">Actinacidiphila rubida</name>
    <dbReference type="NCBI Taxonomy" id="310780"/>
    <lineage>
        <taxon>Bacteria</taxon>
        <taxon>Bacillati</taxon>
        <taxon>Actinomycetota</taxon>
        <taxon>Actinomycetes</taxon>
        <taxon>Kitasatosporales</taxon>
        <taxon>Streptomycetaceae</taxon>
        <taxon>Actinacidiphila</taxon>
    </lineage>
</organism>
<dbReference type="Gene3D" id="1.10.3630.10">
    <property type="entry name" value="yeast vps74-n-term truncation variant domain like"/>
    <property type="match status" value="1"/>
</dbReference>
<keyword evidence="2" id="KW-0333">Golgi apparatus</keyword>
<dbReference type="GO" id="GO:0005737">
    <property type="term" value="C:cytoplasm"/>
    <property type="evidence" value="ECO:0007669"/>
    <property type="project" value="UniProtKB-ARBA"/>
</dbReference>
<name>A0A1H8DAB3_9ACTN</name>
<gene>
    <name evidence="5" type="ORF">SAMN05216267_10013</name>
</gene>
<proteinExistence type="predicted"/>
<evidence type="ECO:0000256" key="3">
    <source>
        <dbReference type="ARBA" id="ARBA00023121"/>
    </source>
</evidence>
<keyword evidence="6" id="KW-1185">Reference proteome</keyword>
<dbReference type="RefSeq" id="WP_069466964.1">
    <property type="nucleotide sequence ID" value="NZ_FODD01000001.1"/>
</dbReference>
<keyword evidence="4" id="KW-0472">Membrane</keyword>
<dbReference type="STRING" id="310780.SAMN05216267_10013"/>
<dbReference type="InterPro" id="IPR008628">
    <property type="entry name" value="GPP34-like"/>
</dbReference>
<protein>
    <submittedName>
        <fullName evidence="5">Golgi phosphoprotein 3 (GPP34)</fullName>
    </submittedName>
</protein>
<evidence type="ECO:0000313" key="5">
    <source>
        <dbReference type="EMBL" id="SEN04202.1"/>
    </source>
</evidence>
<sequence length="203" mass="21446">MTTPRDLLIVAMDMPSGRTIERGDLSLALAGAEAVDLLAAGAIRLADERMVPGRACALGDALLDAAAASVAESPPDEPVGEWLWRRGRGLAGAYLDAMEAAGLLTREARRRWLVRSTSLLLVDSAARSRARHRNAADEPVLAGLAATIGLTPPHRDGVPPITDSAAAAVLAAVTEAVTELSEERLRRDRRLADAAADNVRRGY</sequence>
<dbReference type="OrthoDB" id="3871310at2"/>
<evidence type="ECO:0000313" key="6">
    <source>
        <dbReference type="Proteomes" id="UP000181951"/>
    </source>
</evidence>
<dbReference type="GO" id="GO:0012505">
    <property type="term" value="C:endomembrane system"/>
    <property type="evidence" value="ECO:0007669"/>
    <property type="project" value="UniProtKB-ARBA"/>
</dbReference>
<accession>A0A1H8DAB3</accession>
<evidence type="ECO:0000256" key="2">
    <source>
        <dbReference type="ARBA" id="ARBA00023034"/>
    </source>
</evidence>
<evidence type="ECO:0000256" key="4">
    <source>
        <dbReference type="ARBA" id="ARBA00023136"/>
    </source>
</evidence>
<dbReference type="Pfam" id="PF05719">
    <property type="entry name" value="GPP34"/>
    <property type="match status" value="1"/>
</dbReference>
<comment type="subcellular location">
    <subcellularLocation>
        <location evidence="1">Golgi apparatus membrane</location>
        <topology evidence="1">Peripheral membrane protein</topology>
        <orientation evidence="1">Cytoplasmic side</orientation>
    </subcellularLocation>
</comment>
<dbReference type="EMBL" id="FODD01000001">
    <property type="protein sequence ID" value="SEN04202.1"/>
    <property type="molecule type" value="Genomic_DNA"/>
</dbReference>
<dbReference type="GO" id="GO:0070273">
    <property type="term" value="F:phosphatidylinositol-4-phosphate binding"/>
    <property type="evidence" value="ECO:0007669"/>
    <property type="project" value="InterPro"/>
</dbReference>
<dbReference type="Proteomes" id="UP000181951">
    <property type="component" value="Unassembled WGS sequence"/>
</dbReference>
<reference evidence="5 6" key="1">
    <citation type="submission" date="2016-10" db="EMBL/GenBank/DDBJ databases">
        <authorList>
            <person name="de Groot N.N."/>
        </authorList>
    </citation>
    <scope>NUCLEOTIDE SEQUENCE [LARGE SCALE GENOMIC DNA]</scope>
    <source>
        <strain evidence="5 6">CGMCC 4.2026</strain>
    </source>
</reference>
<dbReference type="AlphaFoldDB" id="A0A1H8DAB3"/>
<keyword evidence="3" id="KW-0446">Lipid-binding</keyword>
<evidence type="ECO:0000256" key="1">
    <source>
        <dbReference type="ARBA" id="ARBA00004255"/>
    </source>
</evidence>